<keyword evidence="3" id="KW-1185">Reference proteome</keyword>
<sequence length="445" mass="47558">MAVIGGGWAGCAAAVELASAGYKVTLLEAARTLGGRARRIETDRRQLDNGQHILLGAYSATLSLLRRLGVDARQALLTLPLQMRYPPASGGMDFIAPRLPAPLHLAFALLRASGLSRADKLSLARFSSTARWAGWQLDQDCSVSELLQRWDQTGPLIRLMWRPLCLAALNTPPERASAQIFLNVLRDSLGAGRSASDMLLPRHDLSRLLPEAAASYISERGGSVRTGASVKAIRSIEGRLWQLDISGAAVGGNWSTYFPQVVIATGASQAAGLLHAIPECDTSAICQQLTALEPEAITTCYLQYGTDVRLQQPFYALLDDPSRQHWGQFVFDRGQLDAQQQGLLAVVISAAAEAATLPQEELARAIASQLSASLHLPQLQQPGWFKVITEKRATFASSPGLQRPANATGLPGLLLAGDYTAGPYPATLEAAVRSGLAAARAIRLG</sequence>
<gene>
    <name evidence="2" type="ORF">GTP23_11665</name>
</gene>
<dbReference type="EMBL" id="WWCL01000002">
    <property type="protein sequence ID" value="MYN45706.1"/>
    <property type="molecule type" value="Genomic_DNA"/>
</dbReference>
<comment type="caution">
    <text evidence="2">The sequence shown here is derived from an EMBL/GenBank/DDBJ whole genome shotgun (WGS) entry which is preliminary data.</text>
</comment>
<feature type="domain" description="Amine oxidase" evidence="1">
    <location>
        <begin position="9"/>
        <end position="442"/>
    </location>
</feature>
<dbReference type="GO" id="GO:0016491">
    <property type="term" value="F:oxidoreductase activity"/>
    <property type="evidence" value="ECO:0007669"/>
    <property type="project" value="InterPro"/>
</dbReference>
<dbReference type="InterPro" id="IPR017830">
    <property type="entry name" value="SQase_HpnE"/>
</dbReference>
<evidence type="ECO:0000313" key="2">
    <source>
        <dbReference type="EMBL" id="MYN45706.1"/>
    </source>
</evidence>
<dbReference type="Pfam" id="PF01593">
    <property type="entry name" value="Amino_oxidase"/>
    <property type="match status" value="1"/>
</dbReference>
<proteinExistence type="predicted"/>
<dbReference type="SUPFAM" id="SSF51905">
    <property type="entry name" value="FAD/NAD(P)-binding domain"/>
    <property type="match status" value="1"/>
</dbReference>
<dbReference type="AlphaFoldDB" id="A0A845I3F5"/>
<reference evidence="2" key="1">
    <citation type="submission" date="2019-12" db="EMBL/GenBank/DDBJ databases">
        <title>Novel species isolated from a subtropical stream in China.</title>
        <authorList>
            <person name="Lu H."/>
        </authorList>
    </citation>
    <scope>NUCLEOTIDE SEQUENCE [LARGE SCALE GENOMIC DNA]</scope>
    <source>
        <strain evidence="2">FT93W</strain>
    </source>
</reference>
<accession>A0A845I3F5</accession>
<name>A0A845I3F5_9BURK</name>
<dbReference type="Gene3D" id="3.50.50.60">
    <property type="entry name" value="FAD/NAD(P)-binding domain"/>
    <property type="match status" value="1"/>
</dbReference>
<dbReference type="PANTHER" id="PTHR42923">
    <property type="entry name" value="PROTOPORPHYRINOGEN OXIDASE"/>
    <property type="match status" value="1"/>
</dbReference>
<evidence type="ECO:0000259" key="1">
    <source>
        <dbReference type="Pfam" id="PF01593"/>
    </source>
</evidence>
<dbReference type="InterPro" id="IPR050464">
    <property type="entry name" value="Zeta_carotene_desat/Oxidored"/>
</dbReference>
<evidence type="ECO:0000313" key="3">
    <source>
        <dbReference type="Proteomes" id="UP000444316"/>
    </source>
</evidence>
<dbReference type="PANTHER" id="PTHR42923:SF47">
    <property type="entry name" value="BLR3003 PROTEIN"/>
    <property type="match status" value="1"/>
</dbReference>
<dbReference type="RefSeq" id="WP_161035603.1">
    <property type="nucleotide sequence ID" value="NZ_WWCL01000002.1"/>
</dbReference>
<dbReference type="InterPro" id="IPR002937">
    <property type="entry name" value="Amino_oxidase"/>
</dbReference>
<organism evidence="2 3">
    <name type="scientific">Duganella fentianensis</name>
    <dbReference type="NCBI Taxonomy" id="2692177"/>
    <lineage>
        <taxon>Bacteria</taxon>
        <taxon>Pseudomonadati</taxon>
        <taxon>Pseudomonadota</taxon>
        <taxon>Betaproteobacteria</taxon>
        <taxon>Burkholderiales</taxon>
        <taxon>Oxalobacteraceae</taxon>
        <taxon>Telluria group</taxon>
        <taxon>Duganella</taxon>
    </lineage>
</organism>
<dbReference type="NCBIfam" id="TIGR03467">
    <property type="entry name" value="HpnE"/>
    <property type="match status" value="1"/>
</dbReference>
<dbReference type="InterPro" id="IPR036188">
    <property type="entry name" value="FAD/NAD-bd_sf"/>
</dbReference>
<dbReference type="Proteomes" id="UP000444316">
    <property type="component" value="Unassembled WGS sequence"/>
</dbReference>
<protein>
    <submittedName>
        <fullName evidence="2">NAD(P)-binding protein</fullName>
    </submittedName>
</protein>